<organism evidence="1 2">
    <name type="scientific">Trichostrongylus colubriformis</name>
    <name type="common">Black scour worm</name>
    <dbReference type="NCBI Taxonomy" id="6319"/>
    <lineage>
        <taxon>Eukaryota</taxon>
        <taxon>Metazoa</taxon>
        <taxon>Ecdysozoa</taxon>
        <taxon>Nematoda</taxon>
        <taxon>Chromadorea</taxon>
        <taxon>Rhabditida</taxon>
        <taxon>Rhabditina</taxon>
        <taxon>Rhabditomorpha</taxon>
        <taxon>Strongyloidea</taxon>
        <taxon>Trichostrongylidae</taxon>
        <taxon>Trichostrongylus</taxon>
    </lineage>
</organism>
<protein>
    <submittedName>
        <fullName evidence="1">Uncharacterized protein</fullName>
    </submittedName>
</protein>
<keyword evidence="2" id="KW-1185">Reference proteome</keyword>
<reference evidence="1 2" key="1">
    <citation type="submission" date="2019-10" db="EMBL/GenBank/DDBJ databases">
        <title>Assembly and Annotation for the nematode Trichostrongylus colubriformis.</title>
        <authorList>
            <person name="Martin J."/>
        </authorList>
    </citation>
    <scope>NUCLEOTIDE SEQUENCE [LARGE SCALE GENOMIC DNA]</scope>
    <source>
        <strain evidence="1">G859</strain>
        <tissue evidence="1">Whole worm</tissue>
    </source>
</reference>
<dbReference type="AlphaFoldDB" id="A0AAN8FY09"/>
<comment type="caution">
    <text evidence="1">The sequence shown here is derived from an EMBL/GenBank/DDBJ whole genome shotgun (WGS) entry which is preliminary data.</text>
</comment>
<name>A0AAN8FY09_TRICO</name>
<evidence type="ECO:0000313" key="1">
    <source>
        <dbReference type="EMBL" id="KAK5986460.1"/>
    </source>
</evidence>
<dbReference type="Proteomes" id="UP001331761">
    <property type="component" value="Unassembled WGS sequence"/>
</dbReference>
<sequence length="88" mass="9547">MLFLNNCILLKILSYKSGDSIPPRYDLIEKLTNKPIAAFNGGSSVGSGQKVTASLRIRANEQLLKKSPIHAGLYDGGLLIRPDLFFAG</sequence>
<dbReference type="EMBL" id="WIXE01000588">
    <property type="protein sequence ID" value="KAK5986460.1"/>
    <property type="molecule type" value="Genomic_DNA"/>
</dbReference>
<gene>
    <name evidence="1" type="ORF">GCK32_005819</name>
</gene>
<evidence type="ECO:0000313" key="2">
    <source>
        <dbReference type="Proteomes" id="UP001331761"/>
    </source>
</evidence>
<proteinExistence type="predicted"/>
<accession>A0AAN8FY09</accession>